<keyword evidence="1 8" id="KW-0436">Ligase</keyword>
<evidence type="ECO:0000256" key="4">
    <source>
        <dbReference type="ARBA" id="ARBA00022840"/>
    </source>
</evidence>
<gene>
    <name evidence="10" type="ORF">LBBP_00952</name>
</gene>
<dbReference type="GO" id="GO:0005524">
    <property type="term" value="F:ATP binding"/>
    <property type="evidence" value="ECO:0007669"/>
    <property type="project" value="UniProtKB-KW"/>
</dbReference>
<dbReference type="GO" id="GO:0004825">
    <property type="term" value="F:methionine-tRNA ligase activity"/>
    <property type="evidence" value="ECO:0007669"/>
    <property type="project" value="UniProtKB-EC"/>
</dbReference>
<name>A0A0S2INT5_LEPBO</name>
<dbReference type="InterPro" id="IPR023458">
    <property type="entry name" value="Met-tRNA_ligase_1"/>
</dbReference>
<dbReference type="PATRIC" id="fig|280505.15.peg.927"/>
<dbReference type="SUPFAM" id="SSF52374">
    <property type="entry name" value="Nucleotidylyl transferase"/>
    <property type="match status" value="1"/>
</dbReference>
<keyword evidence="5 8" id="KW-0648">Protein biosynthesis</keyword>
<keyword evidence="4 8" id="KW-0067">ATP-binding</keyword>
<reference evidence="10 11" key="1">
    <citation type="journal article" date="2015" name="PLoS Negl. Trop. Dis.">
        <title>Distribution of Plasmids in Distinct Leptospira Pathogenic Species.</title>
        <authorList>
            <person name="Wang Y."/>
            <person name="Zhuang X."/>
            <person name="Zhong Y."/>
            <person name="Zhang C."/>
            <person name="Zhang Y."/>
            <person name="Zeng L."/>
            <person name="Zhu Y."/>
            <person name="He P."/>
            <person name="Dong K."/>
            <person name="Pal U."/>
            <person name="Guo X."/>
            <person name="Qin J."/>
        </authorList>
    </citation>
    <scope>NUCLEOTIDE SEQUENCE [LARGE SCALE GENOMIC DNA]</scope>
    <source>
        <strain evidence="10 11">56604</strain>
    </source>
</reference>
<dbReference type="Proteomes" id="UP000058857">
    <property type="component" value="Chromosome 1"/>
</dbReference>
<evidence type="ECO:0000256" key="7">
    <source>
        <dbReference type="ARBA" id="ARBA00047364"/>
    </source>
</evidence>
<dbReference type="Pfam" id="PF09334">
    <property type="entry name" value="tRNA-synt_1g"/>
    <property type="match status" value="1"/>
</dbReference>
<dbReference type="PANTHER" id="PTHR45765:SF1">
    <property type="entry name" value="METHIONINE--TRNA LIGASE, CYTOPLASMIC"/>
    <property type="match status" value="1"/>
</dbReference>
<protein>
    <submittedName>
        <fullName evidence="10">tRNA ligases class I</fullName>
    </submittedName>
</protein>
<dbReference type="EMBL" id="CP012029">
    <property type="protein sequence ID" value="ALO25272.1"/>
    <property type="molecule type" value="Genomic_DNA"/>
</dbReference>
<accession>A0A0S2INT5</accession>
<sequence>MVYQFMRIIYLPPPCSNGGLHLGHIGGVYLPADIYSRLLKLLTKEQIYSIAGSDENNTYTLKKSIKIDKNIYETADFYSNEIRQALDSLDIGYDSFVRTSSIQHLLTVNDLVSEIRKSPHVEEAPVLQLYLKSKNKFVTDSLVVGNCYNCGSETDAGVCENCAILIDHSKLISPKFYLDSEPLELKECQGLKISNSKITSQLIEKIQNSNWNSKIKEVALNWILDEKNSEIILTRIFEYGLPVFDDPSQELTIPLWFEAVWGYFTEINHITNSEDCLRILNEDKTKFSVFMGQDNLFHFSVSLVLIHIILNIKNIPDNLFVEPFLKLEGQKFSTSRDHAIFAKDIIQYLDSDTIRFGPFPFYGSNEEGASFTLERFKENIAAYLDLIEFVLKQISDSRRIFNFTNKEFIRKWKFSDQSKQLIDLLENGGLNKIHDTLMKNYESLIHSSDSDLTDEAKDKIFYSIMVLMESLCPKFVDRIKSVFGRFRLNTNTAIKYRNLIIENEKKYIKEIKSGMERFSLYYVQKIIK</sequence>
<evidence type="ECO:0000256" key="1">
    <source>
        <dbReference type="ARBA" id="ARBA00022598"/>
    </source>
</evidence>
<dbReference type="RefSeq" id="WP_228003582.1">
    <property type="nucleotide sequence ID" value="NZ_CP012029.1"/>
</dbReference>
<keyword evidence="2 8" id="KW-0547">Nucleotide-binding</keyword>
<dbReference type="PANTHER" id="PTHR45765">
    <property type="entry name" value="METHIONINE--TRNA LIGASE"/>
    <property type="match status" value="1"/>
</dbReference>
<evidence type="ECO:0000313" key="10">
    <source>
        <dbReference type="EMBL" id="ALO25272.1"/>
    </source>
</evidence>
<dbReference type="Gene3D" id="2.20.28.20">
    <property type="entry name" value="Methionyl-tRNA synthetase, Zn-domain"/>
    <property type="match status" value="1"/>
</dbReference>
<dbReference type="GO" id="GO:0006431">
    <property type="term" value="P:methionyl-tRNA aminoacylation"/>
    <property type="evidence" value="ECO:0007669"/>
    <property type="project" value="TreeGrafter"/>
</dbReference>
<dbReference type="AlphaFoldDB" id="A0A0S2INT5"/>
<organism evidence="10">
    <name type="scientific">Leptospira borgpetersenii serovar Ballum</name>
    <dbReference type="NCBI Taxonomy" id="280505"/>
    <lineage>
        <taxon>Bacteria</taxon>
        <taxon>Pseudomonadati</taxon>
        <taxon>Spirochaetota</taxon>
        <taxon>Spirochaetia</taxon>
        <taxon>Leptospirales</taxon>
        <taxon>Leptospiraceae</taxon>
        <taxon>Leptospira</taxon>
    </lineage>
</organism>
<dbReference type="GO" id="GO:0005829">
    <property type="term" value="C:cytosol"/>
    <property type="evidence" value="ECO:0007669"/>
    <property type="project" value="TreeGrafter"/>
</dbReference>
<evidence type="ECO:0000256" key="2">
    <source>
        <dbReference type="ARBA" id="ARBA00022741"/>
    </source>
</evidence>
<evidence type="ECO:0000256" key="8">
    <source>
        <dbReference type="RuleBase" id="RU363039"/>
    </source>
</evidence>
<feature type="domain" description="Methionyl/Leucyl tRNA synthetase" evidence="9">
    <location>
        <begin position="14"/>
        <end position="382"/>
    </location>
</feature>
<dbReference type="Gene3D" id="3.40.50.620">
    <property type="entry name" value="HUPs"/>
    <property type="match status" value="1"/>
</dbReference>
<evidence type="ECO:0000256" key="6">
    <source>
        <dbReference type="ARBA" id="ARBA00023146"/>
    </source>
</evidence>
<comment type="similarity">
    <text evidence="8">Belongs to the class-I aminoacyl-tRNA synthetase family.</text>
</comment>
<keyword evidence="3" id="KW-0862">Zinc</keyword>
<dbReference type="InterPro" id="IPR029038">
    <property type="entry name" value="MetRS_Zn"/>
</dbReference>
<dbReference type="InterPro" id="IPR014729">
    <property type="entry name" value="Rossmann-like_a/b/a_fold"/>
</dbReference>
<evidence type="ECO:0000256" key="5">
    <source>
        <dbReference type="ARBA" id="ARBA00022917"/>
    </source>
</evidence>
<evidence type="ECO:0000256" key="3">
    <source>
        <dbReference type="ARBA" id="ARBA00022833"/>
    </source>
</evidence>
<comment type="catalytic activity">
    <reaction evidence="7">
        <text>tRNA(Met) + L-methionine + ATP = L-methionyl-tRNA(Met) + AMP + diphosphate</text>
        <dbReference type="Rhea" id="RHEA:13481"/>
        <dbReference type="Rhea" id="RHEA-COMP:9667"/>
        <dbReference type="Rhea" id="RHEA-COMP:9698"/>
        <dbReference type="ChEBI" id="CHEBI:30616"/>
        <dbReference type="ChEBI" id="CHEBI:33019"/>
        <dbReference type="ChEBI" id="CHEBI:57844"/>
        <dbReference type="ChEBI" id="CHEBI:78442"/>
        <dbReference type="ChEBI" id="CHEBI:78530"/>
        <dbReference type="ChEBI" id="CHEBI:456215"/>
        <dbReference type="EC" id="6.1.1.10"/>
    </reaction>
</comment>
<dbReference type="InterPro" id="IPR015413">
    <property type="entry name" value="Methionyl/Leucyl_tRNA_Synth"/>
</dbReference>
<proteinExistence type="inferred from homology"/>
<keyword evidence="6 8" id="KW-0030">Aminoacyl-tRNA synthetase</keyword>
<evidence type="ECO:0000259" key="9">
    <source>
        <dbReference type="Pfam" id="PF09334"/>
    </source>
</evidence>
<evidence type="ECO:0000313" key="11">
    <source>
        <dbReference type="Proteomes" id="UP000058857"/>
    </source>
</evidence>